<dbReference type="PROSITE" id="PS50930">
    <property type="entry name" value="HTH_LYTTR"/>
    <property type="match status" value="1"/>
</dbReference>
<dbReference type="Gene3D" id="3.40.50.2300">
    <property type="match status" value="1"/>
</dbReference>
<protein>
    <recommendedName>
        <fullName evidence="1">Stage 0 sporulation protein A homolog</fullName>
    </recommendedName>
</protein>
<dbReference type="SMART" id="SM00448">
    <property type="entry name" value="REC"/>
    <property type="match status" value="1"/>
</dbReference>
<accession>F2JGE4</accession>
<sequence>MNIAICEDEIIMIQELQKLIERYKQLKRVDITLSVYTSGEALLDSKLEQDAIFLDISMAQLDGIQTAKKMREQGFTGIIIFLTSHTERVYEAFEVKAFRYLLKPINYTMLEELLDLLNQEITKTEKEYIIITTKQKTVRVTYEDVLYIESIGKNVEIHTLDKNYIMREKVSEFERILIDKGFFRVHKSFLVNLEYIKEIVNDSVVLENEEIIYVSRLRMKQLKEAFVNTLRRGINVWR</sequence>
<dbReference type="SUPFAM" id="SSF52172">
    <property type="entry name" value="CheY-like"/>
    <property type="match status" value="1"/>
</dbReference>
<evidence type="ECO:0000259" key="4">
    <source>
        <dbReference type="PROSITE" id="PS50110"/>
    </source>
</evidence>
<proteinExistence type="predicted"/>
<comment type="function">
    <text evidence="2">May play the central regulatory role in sporulation. It may be an element of the effector pathway responsible for the activation of sporulation genes in response to nutritional stress. Spo0A may act in concert with spo0H (a sigma factor) to control the expression of some genes that are critical to the sporulation process.</text>
</comment>
<keyword evidence="3" id="KW-0597">Phosphoprotein</keyword>
<dbReference type="SMART" id="SM00850">
    <property type="entry name" value="LytTR"/>
    <property type="match status" value="1"/>
</dbReference>
<dbReference type="PANTHER" id="PTHR37299:SF1">
    <property type="entry name" value="STAGE 0 SPORULATION PROTEIN A HOMOLOG"/>
    <property type="match status" value="1"/>
</dbReference>
<dbReference type="PANTHER" id="PTHR37299">
    <property type="entry name" value="TRANSCRIPTIONAL REGULATOR-RELATED"/>
    <property type="match status" value="1"/>
</dbReference>
<evidence type="ECO:0000313" key="6">
    <source>
        <dbReference type="EMBL" id="ADZ81839.1"/>
    </source>
</evidence>
<organism evidence="6 7">
    <name type="scientific">Cellulosilyticum lentocellum (strain ATCC 49066 / DSM 5427 / NCIMB 11756 / RHM5)</name>
    <name type="common">Clostridium lentocellum</name>
    <dbReference type="NCBI Taxonomy" id="642492"/>
    <lineage>
        <taxon>Bacteria</taxon>
        <taxon>Bacillati</taxon>
        <taxon>Bacillota</taxon>
        <taxon>Clostridia</taxon>
        <taxon>Lachnospirales</taxon>
        <taxon>Cellulosilyticaceae</taxon>
        <taxon>Cellulosilyticum</taxon>
    </lineage>
</organism>
<evidence type="ECO:0000256" key="1">
    <source>
        <dbReference type="ARBA" id="ARBA00018672"/>
    </source>
</evidence>
<dbReference type="Pfam" id="PF04397">
    <property type="entry name" value="LytTR"/>
    <property type="match status" value="1"/>
</dbReference>
<dbReference type="HOGENOM" id="CLU_000445_14_2_9"/>
<evidence type="ECO:0000256" key="3">
    <source>
        <dbReference type="PROSITE-ProRule" id="PRU00169"/>
    </source>
</evidence>
<dbReference type="Proteomes" id="UP000008467">
    <property type="component" value="Chromosome"/>
</dbReference>
<dbReference type="EMBL" id="CP002582">
    <property type="protein sequence ID" value="ADZ81839.1"/>
    <property type="molecule type" value="Genomic_DNA"/>
</dbReference>
<evidence type="ECO:0000313" key="7">
    <source>
        <dbReference type="Proteomes" id="UP000008467"/>
    </source>
</evidence>
<dbReference type="STRING" id="642492.Clole_0079"/>
<dbReference type="eggNOG" id="COG3279">
    <property type="taxonomic scope" value="Bacteria"/>
</dbReference>
<dbReference type="InterPro" id="IPR046947">
    <property type="entry name" value="LytR-like"/>
</dbReference>
<dbReference type="GO" id="GO:0000156">
    <property type="term" value="F:phosphorelay response regulator activity"/>
    <property type="evidence" value="ECO:0007669"/>
    <property type="project" value="InterPro"/>
</dbReference>
<dbReference type="KEGG" id="cle:Clole_0079"/>
<evidence type="ECO:0000259" key="5">
    <source>
        <dbReference type="PROSITE" id="PS50930"/>
    </source>
</evidence>
<name>F2JGE4_CELLD</name>
<dbReference type="Pfam" id="PF00072">
    <property type="entry name" value="Response_reg"/>
    <property type="match status" value="1"/>
</dbReference>
<dbReference type="PROSITE" id="PS50110">
    <property type="entry name" value="RESPONSE_REGULATORY"/>
    <property type="match status" value="1"/>
</dbReference>
<evidence type="ECO:0000256" key="2">
    <source>
        <dbReference type="ARBA" id="ARBA00024867"/>
    </source>
</evidence>
<dbReference type="RefSeq" id="WP_013655140.1">
    <property type="nucleotide sequence ID" value="NC_015275.1"/>
</dbReference>
<feature type="domain" description="HTH LytTR-type" evidence="5">
    <location>
        <begin position="129"/>
        <end position="228"/>
    </location>
</feature>
<keyword evidence="7" id="KW-1185">Reference proteome</keyword>
<feature type="modified residue" description="4-aspartylphosphate" evidence="3">
    <location>
        <position position="55"/>
    </location>
</feature>
<dbReference type="AlphaFoldDB" id="F2JGE4"/>
<dbReference type="Gene3D" id="2.40.50.1020">
    <property type="entry name" value="LytTr DNA-binding domain"/>
    <property type="match status" value="1"/>
</dbReference>
<dbReference type="InterPro" id="IPR011006">
    <property type="entry name" value="CheY-like_superfamily"/>
</dbReference>
<feature type="domain" description="Response regulatory" evidence="4">
    <location>
        <begin position="2"/>
        <end position="118"/>
    </location>
</feature>
<reference evidence="6 7" key="1">
    <citation type="journal article" date="2011" name="J. Bacteriol.">
        <title>Complete genome sequence of the cellulose-degrading bacterium Cellulosilyticum lentocellum.</title>
        <authorList>
            <consortium name="US DOE Joint Genome Institute"/>
            <person name="Miller D.A."/>
            <person name="Suen G."/>
            <person name="Bruce D."/>
            <person name="Copeland A."/>
            <person name="Cheng J.F."/>
            <person name="Detter C."/>
            <person name="Goodwin L.A."/>
            <person name="Han C.S."/>
            <person name="Hauser L.J."/>
            <person name="Land M.L."/>
            <person name="Lapidus A."/>
            <person name="Lucas S."/>
            <person name="Meincke L."/>
            <person name="Pitluck S."/>
            <person name="Tapia R."/>
            <person name="Teshima H."/>
            <person name="Woyke T."/>
            <person name="Fox B.G."/>
            <person name="Angert E.R."/>
            <person name="Currie C.R."/>
        </authorList>
    </citation>
    <scope>NUCLEOTIDE SEQUENCE [LARGE SCALE GENOMIC DNA]</scope>
    <source>
        <strain evidence="7">ATCC 49066 / DSM 5427 / NCIMB 11756 / RHM5</strain>
    </source>
</reference>
<dbReference type="InterPro" id="IPR001789">
    <property type="entry name" value="Sig_transdc_resp-reg_receiver"/>
</dbReference>
<gene>
    <name evidence="6" type="ordered locus">Clole_0079</name>
</gene>
<dbReference type="GO" id="GO:0003677">
    <property type="term" value="F:DNA binding"/>
    <property type="evidence" value="ECO:0007669"/>
    <property type="project" value="InterPro"/>
</dbReference>
<dbReference type="InterPro" id="IPR007492">
    <property type="entry name" value="LytTR_DNA-bd_dom"/>
</dbReference>